<feature type="chain" id="PRO_5005120690" description="Metalloendopeptidase" evidence="7">
    <location>
        <begin position="20"/>
        <end position="384"/>
    </location>
</feature>
<evidence type="ECO:0000256" key="7">
    <source>
        <dbReference type="RuleBase" id="RU361183"/>
    </source>
</evidence>
<accession>A0A0K0EBB8</accession>
<dbReference type="WBParaSite" id="SSTP_0000678900.1">
    <property type="protein sequence ID" value="SSTP_0000678900.1"/>
    <property type="gene ID" value="SSTP_0000678900"/>
</dbReference>
<keyword evidence="5 7" id="KW-0482">Metalloprotease</keyword>
<dbReference type="SUPFAM" id="SSF55486">
    <property type="entry name" value="Metalloproteases ('zincins'), catalytic domain"/>
    <property type="match status" value="1"/>
</dbReference>
<proteinExistence type="predicted"/>
<feature type="signal peptide" evidence="7">
    <location>
        <begin position="1"/>
        <end position="19"/>
    </location>
</feature>
<dbReference type="Pfam" id="PF01400">
    <property type="entry name" value="Astacin"/>
    <property type="match status" value="1"/>
</dbReference>
<evidence type="ECO:0000256" key="1">
    <source>
        <dbReference type="ARBA" id="ARBA00022670"/>
    </source>
</evidence>
<dbReference type="Proteomes" id="UP000035681">
    <property type="component" value="Unplaced"/>
</dbReference>
<evidence type="ECO:0000256" key="2">
    <source>
        <dbReference type="ARBA" id="ARBA00022723"/>
    </source>
</evidence>
<dbReference type="AlphaFoldDB" id="A0A0K0EBB8"/>
<protein>
    <recommendedName>
        <fullName evidence="7">Metalloendopeptidase</fullName>
        <ecNumber evidence="7">3.4.24.-</ecNumber>
    </recommendedName>
</protein>
<evidence type="ECO:0000256" key="4">
    <source>
        <dbReference type="ARBA" id="ARBA00022833"/>
    </source>
</evidence>
<keyword evidence="4 7" id="KW-0862">Zinc</keyword>
<dbReference type="PANTHER" id="PTHR10127">
    <property type="entry name" value="DISCOIDIN, CUB, EGF, LAMININ , AND ZINC METALLOPROTEASE DOMAIN CONTAINING"/>
    <property type="match status" value="1"/>
</dbReference>
<keyword evidence="9" id="KW-1185">Reference proteome</keyword>
<dbReference type="GO" id="GO:0004222">
    <property type="term" value="F:metalloendopeptidase activity"/>
    <property type="evidence" value="ECO:0007669"/>
    <property type="project" value="UniProtKB-UniRule"/>
</dbReference>
<name>A0A0K0EBB8_STRER</name>
<evidence type="ECO:0000313" key="10">
    <source>
        <dbReference type="WBParaSite" id="SSTP_0000678900.1"/>
    </source>
</evidence>
<dbReference type="Gene3D" id="3.40.390.10">
    <property type="entry name" value="Collagenase (Catalytic Domain)"/>
    <property type="match status" value="1"/>
</dbReference>
<keyword evidence="1 7" id="KW-0645">Protease</keyword>
<evidence type="ECO:0000256" key="5">
    <source>
        <dbReference type="ARBA" id="ARBA00023049"/>
    </source>
</evidence>
<keyword evidence="2 7" id="KW-0479">Metal-binding</keyword>
<evidence type="ECO:0000313" key="9">
    <source>
        <dbReference type="Proteomes" id="UP000035681"/>
    </source>
</evidence>
<comment type="caution">
    <text evidence="6">Lacks conserved residue(s) required for the propagation of feature annotation.</text>
</comment>
<keyword evidence="7" id="KW-0732">Signal</keyword>
<dbReference type="InterPro" id="IPR001506">
    <property type="entry name" value="Peptidase_M12A"/>
</dbReference>
<keyword evidence="3 7" id="KW-0378">Hydrolase</keyword>
<dbReference type="WBParaSite" id="TCONS_00016358.p1">
    <property type="protein sequence ID" value="TCONS_00016358.p1"/>
    <property type="gene ID" value="XLOC_010957"/>
</dbReference>
<evidence type="ECO:0000256" key="6">
    <source>
        <dbReference type="PROSITE-ProRule" id="PRU01211"/>
    </source>
</evidence>
<feature type="domain" description="Peptidase M12A" evidence="8">
    <location>
        <begin position="134"/>
        <end position="231"/>
    </location>
</feature>
<organism evidence="10">
    <name type="scientific">Strongyloides stercoralis</name>
    <name type="common">Threadworm</name>
    <dbReference type="NCBI Taxonomy" id="6248"/>
    <lineage>
        <taxon>Eukaryota</taxon>
        <taxon>Metazoa</taxon>
        <taxon>Ecdysozoa</taxon>
        <taxon>Nematoda</taxon>
        <taxon>Chromadorea</taxon>
        <taxon>Rhabditida</taxon>
        <taxon>Tylenchina</taxon>
        <taxon>Panagrolaimomorpha</taxon>
        <taxon>Strongyloidoidea</taxon>
        <taxon>Strongyloididae</taxon>
        <taxon>Strongyloides</taxon>
    </lineage>
</organism>
<evidence type="ECO:0000256" key="3">
    <source>
        <dbReference type="ARBA" id="ARBA00022801"/>
    </source>
</evidence>
<reference evidence="10" key="1">
    <citation type="submission" date="2015-08" db="UniProtKB">
        <authorList>
            <consortium name="WormBaseParasite"/>
        </authorList>
    </citation>
    <scope>IDENTIFICATION</scope>
</reference>
<sequence>MNKYVIAIFFAIFFSFTKQLIIKNSSFENDYTTNKKKRAAFVENRISLTSTILKYSVDPLIDFIYVKVALSILHRKTCFVFYRVLDPRKAMFYFKYGNPDNSPSQNKEKTQEIITMGTRKPEKSRVIRELLLRLGIDYEHNRFDRDAYVTVYHRDIKSKYKHLFTRKPYHVASSFELGYDYRSLMHIGKHDFAKERKVSIEAKENLMDVGMGYAKKPTFNDIKLVNRRFCWSRCKKKLQCLNYGYTDPNNCKRCICLKFFYGTFCEYFAPNSYLLCHRYNHFKSSSKMQSVTILLHGDCHYFFTAKKGKRVLLKVTKNRPRWYYGCGGFDEFIEVRYKKDKSVSGPLVCPYWSTLELISEEHVVIVDTKYRKEKYLLHLEYKEI</sequence>
<dbReference type="GO" id="GO:0046872">
    <property type="term" value="F:metal ion binding"/>
    <property type="evidence" value="ECO:0007669"/>
    <property type="project" value="UniProtKB-KW"/>
</dbReference>
<dbReference type="PANTHER" id="PTHR10127:SF780">
    <property type="entry name" value="METALLOENDOPEPTIDASE"/>
    <property type="match status" value="1"/>
</dbReference>
<dbReference type="EC" id="3.4.24.-" evidence="7"/>
<dbReference type="InterPro" id="IPR024079">
    <property type="entry name" value="MetalloPept_cat_dom_sf"/>
</dbReference>
<dbReference type="PROSITE" id="PS51864">
    <property type="entry name" value="ASTACIN"/>
    <property type="match status" value="1"/>
</dbReference>
<dbReference type="GO" id="GO:0006508">
    <property type="term" value="P:proteolysis"/>
    <property type="evidence" value="ECO:0007669"/>
    <property type="project" value="UniProtKB-KW"/>
</dbReference>
<comment type="cofactor">
    <cofactor evidence="7">
        <name>Zn(2+)</name>
        <dbReference type="ChEBI" id="CHEBI:29105"/>
    </cofactor>
    <text evidence="7">Binds 1 zinc ion per subunit.</text>
</comment>
<dbReference type="PRINTS" id="PR00480">
    <property type="entry name" value="ASTACIN"/>
</dbReference>
<evidence type="ECO:0000259" key="8">
    <source>
        <dbReference type="PROSITE" id="PS51864"/>
    </source>
</evidence>